<dbReference type="Proteomes" id="UP000192872">
    <property type="component" value="Unassembled WGS sequence"/>
</dbReference>
<dbReference type="EMBL" id="LWDL01000013">
    <property type="protein sequence ID" value="OQW52321.1"/>
    <property type="molecule type" value="Genomic_DNA"/>
</dbReference>
<evidence type="ECO:0000259" key="2">
    <source>
        <dbReference type="Pfam" id="PF09347"/>
    </source>
</evidence>
<dbReference type="InterPro" id="IPR017792">
    <property type="entry name" value="UAAP1"/>
</dbReference>
<sequence>MKPSQQKQTIAEANRRRYEELRAAGQEATPKSLPKATPRDSAGITKDMIVRSETVPAGWYTTLTLKRGEALRIKDPSGAASAALIGWRQEDMSERLNCADTAKIQWTATMAKGRVLLTDMGRVFLSLIEDTSGAHDLLMGASTPASTQAAYGVDYARNSHENFLAAAAKLGLGLGDIPGCITFFAPVSLDKAGRFKWNKARKKAGDFVDLRAEMNLVLVVSNCPHPLDPARPAGANAIELVHYRAPAASSDDPCRTGSAEAMRAFTFTDRLFA</sequence>
<evidence type="ECO:0000256" key="1">
    <source>
        <dbReference type="SAM" id="MobiDB-lite"/>
    </source>
</evidence>
<dbReference type="RefSeq" id="WP_376802322.1">
    <property type="nucleotide sequence ID" value="NZ_DBNB01000034.1"/>
</dbReference>
<evidence type="ECO:0000313" key="4">
    <source>
        <dbReference type="Proteomes" id="UP000192872"/>
    </source>
</evidence>
<dbReference type="PANTHER" id="PTHR31527:SF0">
    <property type="entry name" value="RE64534P"/>
    <property type="match status" value="1"/>
</dbReference>
<proteinExistence type="predicted"/>
<comment type="caution">
    <text evidence="3">The sequence shown here is derived from an EMBL/GenBank/DDBJ whole genome shotgun (WGS) entry which is preliminary data.</text>
</comment>
<feature type="domain" description="DUF1989" evidence="2">
    <location>
        <begin position="53"/>
        <end position="217"/>
    </location>
</feature>
<accession>A0A1W9HYJ3</accession>
<feature type="region of interest" description="Disordered" evidence="1">
    <location>
        <begin position="21"/>
        <end position="40"/>
    </location>
</feature>
<protein>
    <submittedName>
        <fullName evidence="3">Urea carboxylase</fullName>
    </submittedName>
</protein>
<dbReference type="NCBIfam" id="TIGR03425">
    <property type="entry name" value="urea_degr_2"/>
    <property type="match status" value="1"/>
</dbReference>
<name>A0A1W9HYJ3_9HYPH</name>
<reference evidence="3 4" key="1">
    <citation type="journal article" date="2017" name="Water Res.">
        <title>Comammox in drinking water systems.</title>
        <authorList>
            <person name="Wang Y."/>
            <person name="Ma L."/>
            <person name="Mao Y."/>
            <person name="Jiang X."/>
            <person name="Xia Y."/>
            <person name="Yu K."/>
            <person name="Li B."/>
            <person name="Zhang T."/>
        </authorList>
    </citation>
    <scope>NUCLEOTIDE SEQUENCE [LARGE SCALE GENOMIC DNA]</scope>
    <source>
        <strain evidence="3">SG_bin8</strain>
    </source>
</reference>
<evidence type="ECO:0000313" key="3">
    <source>
        <dbReference type="EMBL" id="OQW52321.1"/>
    </source>
</evidence>
<dbReference type="Pfam" id="PF09347">
    <property type="entry name" value="DUF1989"/>
    <property type="match status" value="1"/>
</dbReference>
<dbReference type="PANTHER" id="PTHR31527">
    <property type="entry name" value="RE64534P"/>
    <property type="match status" value="1"/>
</dbReference>
<organism evidence="3 4">
    <name type="scientific">Candidatus Raskinella chloraquaticus</name>
    <dbReference type="NCBI Taxonomy" id="1951219"/>
    <lineage>
        <taxon>Bacteria</taxon>
        <taxon>Pseudomonadati</taxon>
        <taxon>Pseudomonadota</taxon>
        <taxon>Alphaproteobacteria</taxon>
        <taxon>Hyphomicrobiales</taxon>
        <taxon>Phreatobacteraceae</taxon>
        <taxon>Candidatus Raskinella</taxon>
    </lineage>
</organism>
<dbReference type="InterPro" id="IPR018959">
    <property type="entry name" value="DUF1989"/>
</dbReference>
<dbReference type="AlphaFoldDB" id="A0A1W9HYJ3"/>
<gene>
    <name evidence="3" type="ORF">A4S15_08060</name>
</gene>
<dbReference type="STRING" id="1827387.A4S15_08060"/>